<keyword evidence="2" id="KW-0808">Transferase</keyword>
<dbReference type="GO" id="GO:0042601">
    <property type="term" value="C:endospore-forming forespore"/>
    <property type="evidence" value="ECO:0007669"/>
    <property type="project" value="TreeGrafter"/>
</dbReference>
<dbReference type="PANTHER" id="PTHR39179:SF1">
    <property type="entry name" value="SPORE COAT PROTEIN I"/>
    <property type="match status" value="1"/>
</dbReference>
<dbReference type="Proteomes" id="UP000503088">
    <property type="component" value="Chromosome"/>
</dbReference>
<gene>
    <name evidence="2" type="ORF">GXN76_06290</name>
</gene>
<dbReference type="AlphaFoldDB" id="A0A7D3XI11"/>
<evidence type="ECO:0000259" key="1">
    <source>
        <dbReference type="Pfam" id="PF01636"/>
    </source>
</evidence>
<dbReference type="InterPro" id="IPR002575">
    <property type="entry name" value="Aminoglycoside_PTrfase"/>
</dbReference>
<dbReference type="PROSITE" id="PS00109">
    <property type="entry name" value="PROTEIN_KINASE_TYR"/>
    <property type="match status" value="1"/>
</dbReference>
<dbReference type="Gene3D" id="3.90.1200.10">
    <property type="match status" value="1"/>
</dbReference>
<dbReference type="Pfam" id="PF01636">
    <property type="entry name" value="APH"/>
    <property type="match status" value="1"/>
</dbReference>
<sequence>MGKQFGGRVTCVKEVAGVRERWERILGKKIHQVVPYRRNHLLVTTKEKWIVKSTSGPEYIQWWIQVDQELRLRGFNQMPSLKTDGGQWVLSRWIDGENASYSRKKDILQTADMLARFHLAGRGLWTYPGRTTVWLPDRLSIRLSTFSRHLREEKQQQNELTYLLHRYGPHFYRMGREALTQLRRIPLKAHTYWERHCHCLTHRDLASHNVLVDRSGIPWLIDFETADYDCQVGDLWQLLSRSLSEQNWDPDIYESVLKVYESIRPLSPLEKIILPKLLAFPNEFFREMSGLIRKRSGYDWDHTLPYLETIIESLPQWLNFIRKIN</sequence>
<keyword evidence="3" id="KW-1185">Reference proteome</keyword>
<feature type="domain" description="Aminoglycoside phosphotransferase" evidence="1">
    <location>
        <begin position="42"/>
        <end position="260"/>
    </location>
</feature>
<name>A0A7D3XI11_9BACL</name>
<organism evidence="2 3">
    <name type="scientific">Kroppenstedtia pulmonis</name>
    <dbReference type="NCBI Taxonomy" id="1380685"/>
    <lineage>
        <taxon>Bacteria</taxon>
        <taxon>Bacillati</taxon>
        <taxon>Bacillota</taxon>
        <taxon>Bacilli</taxon>
        <taxon>Bacillales</taxon>
        <taxon>Thermoactinomycetaceae</taxon>
        <taxon>Kroppenstedtia</taxon>
    </lineage>
</organism>
<dbReference type="RefSeq" id="WP_173221518.1">
    <property type="nucleotide sequence ID" value="NZ_CP048104.1"/>
</dbReference>
<evidence type="ECO:0000313" key="3">
    <source>
        <dbReference type="Proteomes" id="UP000503088"/>
    </source>
</evidence>
<dbReference type="InterPro" id="IPR047175">
    <property type="entry name" value="CotS-like"/>
</dbReference>
<accession>A0A7D3XI11</accession>
<dbReference type="KEGG" id="kpul:GXN76_06290"/>
<dbReference type="SUPFAM" id="SSF56112">
    <property type="entry name" value="Protein kinase-like (PK-like)"/>
    <property type="match status" value="1"/>
</dbReference>
<evidence type="ECO:0000313" key="2">
    <source>
        <dbReference type="EMBL" id="QKG84124.1"/>
    </source>
</evidence>
<protein>
    <submittedName>
        <fullName evidence="2">Phosphotransferase</fullName>
    </submittedName>
</protein>
<dbReference type="InterPro" id="IPR008266">
    <property type="entry name" value="Tyr_kinase_AS"/>
</dbReference>
<dbReference type="PANTHER" id="PTHR39179">
    <property type="entry name" value="SPORE COAT PROTEIN I"/>
    <property type="match status" value="1"/>
</dbReference>
<dbReference type="GO" id="GO:0004672">
    <property type="term" value="F:protein kinase activity"/>
    <property type="evidence" value="ECO:0007669"/>
    <property type="project" value="InterPro"/>
</dbReference>
<reference evidence="2 3" key="1">
    <citation type="submission" date="2020-01" db="EMBL/GenBank/DDBJ databases">
        <authorList>
            <person name="Gulvik C.A."/>
            <person name="Batra D.G."/>
        </authorList>
    </citation>
    <scope>NUCLEOTIDE SEQUENCE [LARGE SCALE GENOMIC DNA]</scope>
    <source>
        <strain evidence="2 3">W9323</strain>
    </source>
</reference>
<dbReference type="EMBL" id="CP048104">
    <property type="protein sequence ID" value="QKG84124.1"/>
    <property type="molecule type" value="Genomic_DNA"/>
</dbReference>
<dbReference type="InterPro" id="IPR011009">
    <property type="entry name" value="Kinase-like_dom_sf"/>
</dbReference>
<proteinExistence type="predicted"/>